<dbReference type="EMBL" id="SPHZ02000007">
    <property type="protein sequence ID" value="KAF0908745.1"/>
    <property type="molecule type" value="Genomic_DNA"/>
</dbReference>
<proteinExistence type="predicted"/>
<accession>A0A6G1D7K8</accession>
<gene>
    <name evidence="1" type="ORF">E2562_028364</name>
</gene>
<name>A0A6G1D7K8_9ORYZ</name>
<dbReference type="OrthoDB" id="1853843at2759"/>
<reference evidence="1 2" key="1">
    <citation type="submission" date="2019-11" db="EMBL/GenBank/DDBJ databases">
        <title>Whole genome sequence of Oryza granulata.</title>
        <authorList>
            <person name="Li W."/>
        </authorList>
    </citation>
    <scope>NUCLEOTIDE SEQUENCE [LARGE SCALE GENOMIC DNA]</scope>
    <source>
        <strain evidence="2">cv. Menghai</strain>
        <tissue evidence="1">Leaf</tissue>
    </source>
</reference>
<protein>
    <submittedName>
        <fullName evidence="1">Uncharacterized protein</fullName>
    </submittedName>
</protein>
<evidence type="ECO:0000313" key="2">
    <source>
        <dbReference type="Proteomes" id="UP000479710"/>
    </source>
</evidence>
<dbReference type="AlphaFoldDB" id="A0A6G1D7K8"/>
<comment type="caution">
    <text evidence="1">The sequence shown here is derived from an EMBL/GenBank/DDBJ whole genome shotgun (WGS) entry which is preliminary data.</text>
</comment>
<sequence length="60" mass="6826">MRWCAEMIYAGSGLPLLPIVEWDSKPVGDGAVKLELAGARIQPREIRTYMGLRELEFPFF</sequence>
<dbReference type="Proteomes" id="UP000479710">
    <property type="component" value="Unassembled WGS sequence"/>
</dbReference>
<evidence type="ECO:0000313" key="1">
    <source>
        <dbReference type="EMBL" id="KAF0908745.1"/>
    </source>
</evidence>
<keyword evidence="2" id="KW-1185">Reference proteome</keyword>
<organism evidence="1 2">
    <name type="scientific">Oryza meyeriana var. granulata</name>
    <dbReference type="NCBI Taxonomy" id="110450"/>
    <lineage>
        <taxon>Eukaryota</taxon>
        <taxon>Viridiplantae</taxon>
        <taxon>Streptophyta</taxon>
        <taxon>Embryophyta</taxon>
        <taxon>Tracheophyta</taxon>
        <taxon>Spermatophyta</taxon>
        <taxon>Magnoliopsida</taxon>
        <taxon>Liliopsida</taxon>
        <taxon>Poales</taxon>
        <taxon>Poaceae</taxon>
        <taxon>BOP clade</taxon>
        <taxon>Oryzoideae</taxon>
        <taxon>Oryzeae</taxon>
        <taxon>Oryzinae</taxon>
        <taxon>Oryza</taxon>
        <taxon>Oryza meyeriana</taxon>
    </lineage>
</organism>